<keyword evidence="8" id="KW-1185">Reference proteome</keyword>
<dbReference type="GO" id="GO:0030639">
    <property type="term" value="P:polyketide biosynthetic process"/>
    <property type="evidence" value="ECO:0007669"/>
    <property type="project" value="TreeGrafter"/>
</dbReference>
<evidence type="ECO:0000259" key="6">
    <source>
        <dbReference type="Pfam" id="PF02797"/>
    </source>
</evidence>
<gene>
    <name evidence="7" type="ORF">OVN18_05010</name>
</gene>
<evidence type="ECO:0000259" key="5">
    <source>
        <dbReference type="Pfam" id="PF00195"/>
    </source>
</evidence>
<dbReference type="Gene3D" id="3.40.47.10">
    <property type="match status" value="2"/>
</dbReference>
<dbReference type="InterPro" id="IPR011141">
    <property type="entry name" value="Polyketide_synthase_type-III"/>
</dbReference>
<dbReference type="RefSeq" id="WP_267782357.1">
    <property type="nucleotide sequence ID" value="NZ_CP113089.1"/>
</dbReference>
<dbReference type="InterPro" id="IPR001099">
    <property type="entry name" value="Chalcone/stilbene_synt_N"/>
</dbReference>
<feature type="domain" description="Chalcone/stilbene synthase C-terminal" evidence="6">
    <location>
        <begin position="221"/>
        <end position="354"/>
    </location>
</feature>
<proteinExistence type="inferred from homology"/>
<dbReference type="Pfam" id="PF00195">
    <property type="entry name" value="Chal_sti_synt_N"/>
    <property type="match status" value="1"/>
</dbReference>
<evidence type="ECO:0000256" key="3">
    <source>
        <dbReference type="ARBA" id="ARBA00023315"/>
    </source>
</evidence>
<name>A0A9E8MMG4_9MICO</name>
<protein>
    <submittedName>
        <fullName evidence="7">Type III polyketide synthase</fullName>
    </submittedName>
</protein>
<feature type="active site" description="Acyl-thioester intermediate" evidence="4">
    <location>
        <position position="139"/>
    </location>
</feature>
<evidence type="ECO:0000313" key="7">
    <source>
        <dbReference type="EMBL" id="WAB82365.1"/>
    </source>
</evidence>
<evidence type="ECO:0000256" key="1">
    <source>
        <dbReference type="ARBA" id="ARBA00005531"/>
    </source>
</evidence>
<comment type="similarity">
    <text evidence="1">Belongs to the thiolase-like superfamily. Chalcone/stilbene synthases family.</text>
</comment>
<reference evidence="7" key="1">
    <citation type="submission" date="2022-11" db="EMBL/GenBank/DDBJ databases">
        <title>Description of Microcella daejonensis nov. sp, isolated from riverside soil.</title>
        <authorList>
            <person name="Molina K.M."/>
            <person name="Kim S.B."/>
        </authorList>
    </citation>
    <scope>NUCLEOTIDE SEQUENCE</scope>
    <source>
        <strain evidence="7">MMS21-STM12</strain>
    </source>
</reference>
<evidence type="ECO:0000313" key="8">
    <source>
        <dbReference type="Proteomes" id="UP001164706"/>
    </source>
</evidence>
<dbReference type="InterPro" id="IPR012328">
    <property type="entry name" value="Chalcone/stilbene_synt_C"/>
</dbReference>
<keyword evidence="2" id="KW-0808">Transferase</keyword>
<feature type="domain" description="Chalcone/stilbene synthase N-terminal" evidence="5">
    <location>
        <begin position="2"/>
        <end position="199"/>
    </location>
</feature>
<dbReference type="SUPFAM" id="SSF53901">
    <property type="entry name" value="Thiolase-like"/>
    <property type="match status" value="2"/>
</dbReference>
<dbReference type="GO" id="GO:0016747">
    <property type="term" value="F:acyltransferase activity, transferring groups other than amino-acyl groups"/>
    <property type="evidence" value="ECO:0007669"/>
    <property type="project" value="InterPro"/>
</dbReference>
<keyword evidence="3" id="KW-0012">Acyltransferase</keyword>
<dbReference type="KEGG" id="mdb:OVN18_05010"/>
<dbReference type="Pfam" id="PF02797">
    <property type="entry name" value="Chal_sti_synt_C"/>
    <property type="match status" value="1"/>
</dbReference>
<dbReference type="PIRSF" id="PIRSF000451">
    <property type="entry name" value="PKS_III"/>
    <property type="match status" value="1"/>
</dbReference>
<dbReference type="Proteomes" id="UP001164706">
    <property type="component" value="Chromosome"/>
</dbReference>
<evidence type="ECO:0000256" key="4">
    <source>
        <dbReference type="PIRSR" id="PIRSR000451-1"/>
    </source>
</evidence>
<accession>A0A9E8MMG4</accession>
<organism evidence="7 8">
    <name type="scientific">Microcella daejeonensis</name>
    <dbReference type="NCBI Taxonomy" id="2994971"/>
    <lineage>
        <taxon>Bacteria</taxon>
        <taxon>Bacillati</taxon>
        <taxon>Actinomycetota</taxon>
        <taxon>Actinomycetes</taxon>
        <taxon>Micrococcales</taxon>
        <taxon>Microbacteriaceae</taxon>
        <taxon>Microcella</taxon>
    </lineage>
</organism>
<dbReference type="EMBL" id="CP113089">
    <property type="protein sequence ID" value="WAB82365.1"/>
    <property type="molecule type" value="Genomic_DNA"/>
</dbReference>
<dbReference type="PANTHER" id="PTHR11877:SF99">
    <property type="entry name" value="1,3,6,8-TETRAHYDROXYNAPHTHALENE SYNTHASE"/>
    <property type="match status" value="1"/>
</dbReference>
<sequence length="357" mass="36635">MARILSVAPALPANAHAQAEITGMLADRLADEPAARAVLQRVHAASGISTRHLALPLEQYAGLDGFSETNALFAEHALPLAEGAVRAALAEAGLSVDDVDHLFFTTVTGVQAPSLDALLATSMSFRDDLRRVPSFGLGCVAGAAGLARVADYLAGHPTGVALLVSVELCSLTLQWDDRSMANVVGTGIFGDGAAAVVMAGEEHPLALAARQSDRALPRVVASRSALYPDSAEMIGWRVGTHGFSLMLAAGVPALIDGNFAAGVDALLAAQGLVRADVDEWIAHPGGPRILESFAAALELAPGALASAWETMSRVGNLSSAAVLHVLAAVGDRPAGTRALLFALGPGVTAELVLLEWS</sequence>
<evidence type="ECO:0000256" key="2">
    <source>
        <dbReference type="ARBA" id="ARBA00022679"/>
    </source>
</evidence>
<dbReference type="CDD" id="cd00831">
    <property type="entry name" value="CHS_like"/>
    <property type="match status" value="1"/>
</dbReference>
<dbReference type="AlphaFoldDB" id="A0A9E8MMG4"/>
<dbReference type="PANTHER" id="PTHR11877">
    <property type="entry name" value="HYDROXYMETHYLGLUTARYL-COA SYNTHASE"/>
    <property type="match status" value="1"/>
</dbReference>
<dbReference type="InterPro" id="IPR016039">
    <property type="entry name" value="Thiolase-like"/>
</dbReference>